<organism evidence="3 4">
    <name type="scientific">Actinomadura rubrobrunea</name>
    <dbReference type="NCBI Taxonomy" id="115335"/>
    <lineage>
        <taxon>Bacteria</taxon>
        <taxon>Bacillati</taxon>
        <taxon>Actinomycetota</taxon>
        <taxon>Actinomycetes</taxon>
        <taxon>Streptosporangiales</taxon>
        <taxon>Thermomonosporaceae</taxon>
        <taxon>Actinomadura</taxon>
    </lineage>
</organism>
<dbReference type="AlphaFoldDB" id="A0A9W6UYI1"/>
<comment type="caution">
    <text evidence="3">The sequence shown here is derived from an EMBL/GenBank/DDBJ whole genome shotgun (WGS) entry which is preliminary data.</text>
</comment>
<sequence length="180" mass="18619">MSEQPGQGEGGTAPRQDTGRNPGDDAAPGGHPAPPPMAPPPMVPPPMGPPPVTGPVDRTGWRALWLGVGALALALPFYPLGLVLGVASLVVGARARRRARQQNGLAPGAGPGMVLGAVGLVMAGAALAVSMVLLPELDGYRKCMDTANTTIDEKACRDRYFPKIEEKLNLPEGSMSRSVR</sequence>
<gene>
    <name evidence="3" type="ORF">Arub01_39790</name>
</gene>
<evidence type="ECO:0000256" key="2">
    <source>
        <dbReference type="SAM" id="Phobius"/>
    </source>
</evidence>
<dbReference type="Proteomes" id="UP001165124">
    <property type="component" value="Unassembled WGS sequence"/>
</dbReference>
<keyword evidence="2" id="KW-1133">Transmembrane helix</keyword>
<name>A0A9W6UYI1_9ACTN</name>
<evidence type="ECO:0000313" key="4">
    <source>
        <dbReference type="Proteomes" id="UP001165124"/>
    </source>
</evidence>
<keyword evidence="4" id="KW-1185">Reference proteome</keyword>
<dbReference type="EMBL" id="BSRZ01000010">
    <property type="protein sequence ID" value="GLW65735.1"/>
    <property type="molecule type" value="Genomic_DNA"/>
</dbReference>
<feature type="transmembrane region" description="Helical" evidence="2">
    <location>
        <begin position="112"/>
        <end position="134"/>
    </location>
</feature>
<feature type="region of interest" description="Disordered" evidence="1">
    <location>
        <begin position="1"/>
        <end position="54"/>
    </location>
</feature>
<dbReference type="RefSeq" id="WP_106258869.1">
    <property type="nucleotide sequence ID" value="NZ_BSRZ01000010.1"/>
</dbReference>
<keyword evidence="2" id="KW-0472">Membrane</keyword>
<proteinExistence type="predicted"/>
<accession>A0A9W6UYI1</accession>
<keyword evidence="2" id="KW-0812">Transmembrane</keyword>
<evidence type="ECO:0000256" key="1">
    <source>
        <dbReference type="SAM" id="MobiDB-lite"/>
    </source>
</evidence>
<evidence type="ECO:0000313" key="3">
    <source>
        <dbReference type="EMBL" id="GLW65735.1"/>
    </source>
</evidence>
<protein>
    <recommendedName>
        <fullName evidence="5">DUF4190 domain-containing protein</fullName>
    </recommendedName>
</protein>
<feature type="transmembrane region" description="Helical" evidence="2">
    <location>
        <begin position="63"/>
        <end position="91"/>
    </location>
</feature>
<feature type="compositionally biased region" description="Pro residues" evidence="1">
    <location>
        <begin position="31"/>
        <end position="53"/>
    </location>
</feature>
<reference evidence="3" key="1">
    <citation type="submission" date="2023-02" db="EMBL/GenBank/DDBJ databases">
        <title>Actinomadura rubrobrunea NBRC 14622.</title>
        <authorList>
            <person name="Ichikawa N."/>
            <person name="Sato H."/>
            <person name="Tonouchi N."/>
        </authorList>
    </citation>
    <scope>NUCLEOTIDE SEQUENCE</scope>
    <source>
        <strain evidence="3">NBRC 14622</strain>
    </source>
</reference>
<evidence type="ECO:0008006" key="5">
    <source>
        <dbReference type="Google" id="ProtNLM"/>
    </source>
</evidence>